<dbReference type="OMA" id="GAFHETE"/>
<feature type="region of interest" description="Disordered" evidence="9">
    <location>
        <begin position="239"/>
        <end position="260"/>
    </location>
</feature>
<reference evidence="12 13" key="1">
    <citation type="submission" date="2014-06" db="EMBL/GenBank/DDBJ databases">
        <authorList>
            <person name="Swart Estienne"/>
        </authorList>
    </citation>
    <scope>NUCLEOTIDE SEQUENCE [LARGE SCALE GENOMIC DNA]</scope>
    <source>
        <strain evidence="12 13">130c</strain>
    </source>
</reference>
<feature type="coiled-coil region" evidence="8">
    <location>
        <begin position="1440"/>
        <end position="1471"/>
    </location>
</feature>
<evidence type="ECO:0000259" key="11">
    <source>
        <dbReference type="Pfam" id="PF00520"/>
    </source>
</evidence>
<organism evidence="12 13">
    <name type="scientific">Stylonychia lemnae</name>
    <name type="common">Ciliate</name>
    <dbReference type="NCBI Taxonomy" id="5949"/>
    <lineage>
        <taxon>Eukaryota</taxon>
        <taxon>Sar</taxon>
        <taxon>Alveolata</taxon>
        <taxon>Ciliophora</taxon>
        <taxon>Intramacronucleata</taxon>
        <taxon>Spirotrichea</taxon>
        <taxon>Stichotrichia</taxon>
        <taxon>Sporadotrichida</taxon>
        <taxon>Oxytrichidae</taxon>
        <taxon>Stylonychinae</taxon>
        <taxon>Stylonychia</taxon>
    </lineage>
</organism>
<evidence type="ECO:0000256" key="6">
    <source>
        <dbReference type="ARBA" id="ARBA00023136"/>
    </source>
</evidence>
<comment type="subcellular location">
    <subcellularLocation>
        <location evidence="1">Membrane</location>
        <topology evidence="1">Multi-pass membrane protein</topology>
    </subcellularLocation>
</comment>
<feature type="transmembrane region" description="Helical" evidence="10">
    <location>
        <begin position="502"/>
        <end position="520"/>
    </location>
</feature>
<feature type="region of interest" description="Disordered" evidence="9">
    <location>
        <begin position="1381"/>
        <end position="1404"/>
    </location>
</feature>
<feature type="compositionally biased region" description="Polar residues" evidence="9">
    <location>
        <begin position="1028"/>
        <end position="1037"/>
    </location>
</feature>
<evidence type="ECO:0000256" key="9">
    <source>
        <dbReference type="SAM" id="MobiDB-lite"/>
    </source>
</evidence>
<keyword evidence="3 10" id="KW-0812">Transmembrane</keyword>
<keyword evidence="5" id="KW-0406">Ion transport</keyword>
<dbReference type="Gene3D" id="1.10.287.70">
    <property type="match status" value="1"/>
</dbReference>
<feature type="region of interest" description="Disordered" evidence="9">
    <location>
        <begin position="82"/>
        <end position="121"/>
    </location>
</feature>
<evidence type="ECO:0000256" key="7">
    <source>
        <dbReference type="ARBA" id="ARBA00023303"/>
    </source>
</evidence>
<feature type="transmembrane region" description="Helical" evidence="10">
    <location>
        <begin position="680"/>
        <end position="699"/>
    </location>
</feature>
<evidence type="ECO:0000256" key="1">
    <source>
        <dbReference type="ARBA" id="ARBA00004141"/>
    </source>
</evidence>
<dbReference type="InterPro" id="IPR000595">
    <property type="entry name" value="cNMP-bd_dom"/>
</dbReference>
<feature type="compositionally biased region" description="Basic and acidic residues" evidence="9">
    <location>
        <begin position="108"/>
        <end position="121"/>
    </location>
</feature>
<dbReference type="CDD" id="cd00038">
    <property type="entry name" value="CAP_ED"/>
    <property type="match status" value="1"/>
</dbReference>
<evidence type="ECO:0000256" key="10">
    <source>
        <dbReference type="SAM" id="Phobius"/>
    </source>
</evidence>
<gene>
    <name evidence="12" type="primary">Contig11934.g12773</name>
    <name evidence="12" type="ORF">STYLEM_5942</name>
</gene>
<keyword evidence="4 10" id="KW-1133">Transmembrane helix</keyword>
<keyword evidence="13" id="KW-1185">Reference proteome</keyword>
<dbReference type="InterPro" id="IPR014710">
    <property type="entry name" value="RmlC-like_jellyroll"/>
</dbReference>
<dbReference type="GO" id="GO:0005249">
    <property type="term" value="F:voltage-gated potassium channel activity"/>
    <property type="evidence" value="ECO:0007669"/>
    <property type="project" value="InterPro"/>
</dbReference>
<dbReference type="Proteomes" id="UP000039865">
    <property type="component" value="Unassembled WGS sequence"/>
</dbReference>
<evidence type="ECO:0000256" key="2">
    <source>
        <dbReference type="ARBA" id="ARBA00022448"/>
    </source>
</evidence>
<dbReference type="PRINTS" id="PR01463">
    <property type="entry name" value="EAGCHANLFMLY"/>
</dbReference>
<dbReference type="Pfam" id="PF00520">
    <property type="entry name" value="Ion_trans"/>
    <property type="match status" value="1"/>
</dbReference>
<evidence type="ECO:0000313" key="12">
    <source>
        <dbReference type="EMBL" id="CDW76977.1"/>
    </source>
</evidence>
<dbReference type="InterPro" id="IPR003938">
    <property type="entry name" value="K_chnl_volt-dep_EAG/ELK/ERG"/>
</dbReference>
<dbReference type="SUPFAM" id="SSF51206">
    <property type="entry name" value="cAMP-binding domain-like"/>
    <property type="match status" value="1"/>
</dbReference>
<dbReference type="OrthoDB" id="421226at2759"/>
<name>A0A078A493_STYLE</name>
<feature type="region of interest" description="Disordered" evidence="9">
    <location>
        <begin position="1479"/>
        <end position="1502"/>
    </location>
</feature>
<proteinExistence type="predicted"/>
<dbReference type="Gene3D" id="2.60.120.10">
    <property type="entry name" value="Jelly Rolls"/>
    <property type="match status" value="1"/>
</dbReference>
<evidence type="ECO:0000256" key="3">
    <source>
        <dbReference type="ARBA" id="ARBA00022692"/>
    </source>
</evidence>
<feature type="transmembrane region" description="Helical" evidence="10">
    <location>
        <begin position="711"/>
        <end position="731"/>
    </location>
</feature>
<accession>A0A078A493</accession>
<keyword evidence="2" id="KW-0813">Transport</keyword>
<dbReference type="EMBL" id="CCKQ01005719">
    <property type="protein sequence ID" value="CDW76977.1"/>
    <property type="molecule type" value="Genomic_DNA"/>
</dbReference>
<protein>
    <submittedName>
        <fullName evidence="12">Cation channel family protein</fullName>
    </submittedName>
</protein>
<dbReference type="InterPro" id="IPR005821">
    <property type="entry name" value="Ion_trans_dom"/>
</dbReference>
<feature type="compositionally biased region" description="Basic residues" evidence="9">
    <location>
        <begin position="198"/>
        <end position="220"/>
    </location>
</feature>
<feature type="region of interest" description="Disordered" evidence="9">
    <location>
        <begin position="198"/>
        <end position="224"/>
    </location>
</feature>
<evidence type="ECO:0000256" key="8">
    <source>
        <dbReference type="SAM" id="Coils"/>
    </source>
</evidence>
<evidence type="ECO:0000256" key="5">
    <source>
        <dbReference type="ARBA" id="ARBA00023065"/>
    </source>
</evidence>
<keyword evidence="6 10" id="KW-0472">Membrane</keyword>
<feature type="domain" description="Ion transport" evidence="11">
    <location>
        <begin position="501"/>
        <end position="733"/>
    </location>
</feature>
<feature type="compositionally biased region" description="Polar residues" evidence="9">
    <location>
        <begin position="1479"/>
        <end position="1493"/>
    </location>
</feature>
<feature type="region of interest" description="Disordered" evidence="9">
    <location>
        <begin position="938"/>
        <end position="975"/>
    </location>
</feature>
<sequence length="2004" mass="230885">MHNLNRVYPQDKNNVILGSPDIKVKSFNPSFQRGRTTNFINDNNLLMPVKTPSYVPSTFNNQNDKKESSPFGFFKRMLSNQSRKSKNGDEVMSPASAGHKPKGILKRATTERKGGKKEARRSSFLGIFQGEQEESLDSEQVSAYRRYQFIKRRDTRKDVEKSKDLFKVLKLGAFHETEFSNENMAKLHVLDLMRISKKNSLRSSKSKKSTKSNNKGHRNGKSNFGILSDLKQEHLLKVDRDKSPELQKMQDLERSKNDVTMESNKRISLSTSLLSNNHKQKIFRRQSFAFRAKKFGSGLDNSLLRRETLKMLQDKADLSPIPQSISAQSKQTGIKQRMIRSSTINVKRKKKDPNEKEMTIEELKAYILSEKMKLKQEKTLLKAQQTMQKQNSMVIEKRILCCVCKCQRDVDNDESEDISSDDCDDNAARFKIMQNHEKNEHLQMLWKKSHIKARAGANVVRLFNDLARKIYLFGVSKGLTQIELEERIPQYILMPGDRSKQIWNMITILMLLYTALFMPYKVAFLDDDSDSGLSGTLDWVVDSLFFTDIIITFFSAFEASDGSIEFSFPFQVFAQDNSQGSSYQKLLRLLRLPRLFRMITILKVLKQVKFLRENRTFNKIMKKLRMNTAIVRMIQGMVASVVVTHLFACFWFLTSKFDDYDPDTWVYRMHIVDEPPSNQYLYSLYWSTQTVITVGYGDIPAVSVSEMILSLFWMVFGVGFYSFIIGNYSSIISSNIQIQASIQMKIKSLAELAKKASIPIELSKKIKKFIENNFEAIYNQEDETQLIKMLPPSLRDEVLSNTFGEVIEKVQFFREMKDPDFLWKILPLLRPIKLEKGDILYWRGDHAEDRSIKLYTERGYPYIKYNEGDLFGDSDTLLNLPRDGKAIAMTHLKLMVLKIDQMFEKSFENQEKNFMEMIFEARKKRNLHLRLIQVANKKGKREQKNNLIAKKSSMTKDGNHEGDPALAQQADGEQNDIQEKKSLFSSFKKKIVTVTSLFKKDQNSPTDISQNEKKSDYLSILRKKADKSPNTAGNSPANKDKKREMKQINQVSQKASSLMTLDQLNQNIVLPILKNPSSNGDETQHQQTGGFTIGAISKPPSPELIIHKPKDDDQSATVMNKLILQPTNMKPEIFEISQVDVKGRMISQNPSKLSLLDENLRPSTQSLESSLKSQEGSTENIKTLKAHDSDQNAFVKSMRSKDSGPTNKTLRSSENLDFKSIPNLEEQDLAYLHQHLDIGRKDWNRDQELLMMKRYMRRLKSNYHNIKITSIRLLKNFYCQHMEDKTHLLMFIKVILYWRSQFQIEFPFLKSINLDEIVGRDVTMKPKYSKKVDTPKATSRIISARRGSVGGNSQCPSARSHAGQNALQFQTKQSRRFSNGNLQIELPSPTKSKKQNKASLFGKNSVQNPKSMIIDSQLSSSFKDFSKDSEKEVNIAQKSQNALMRAITRINEEIERDEQEKKQKKESLIITNESQTLKLQLPESTSQQESNNLIPPLKTSRKMESNSLPTIIVQERLDRINQQSKRDKQLSIQTKFEPSPHNGNNLSPVRIAKHNYDKAQNTLQLPGQHYGQSPKPIIGSKRNLDSDNTNQIINRSEDPSQYGAQGEDIEGYIKKTRTGSVRVIAQRPSFMIIRQNSPQNINTVGNRYLQNQFISPISLQRICSVDPRQLQNFQQQQDLTNKESSTQKQASLNHLNSQFGANLSPMVARHNSTTTNKKSLSEAVSFVFEQKFSLKNKGKQQERINQLLKENNDLPPLKSKMTFTDAVINLNKTQTKNKELDPDEEEKERVLEILDQENFLDEQLLMNQNEDFRVNQLSDNQYFGDPNSFKVSDIRATLVEEIKKKFSKNLNYEYQKMTSQGSMAYYQSSENNADNQQYHPNGLTYDQMEKLYLKTQFEPFCNDQQIEFYGDPAVVGLVQFNADMGHIAMNVFETFTVFDLIGKGNQTLNESLQLIQSQNSIIMQRQDNMDRKLDEIEQQLLMVKQLKNFKTTPQLAQIPQEMRY</sequence>
<dbReference type="PANTHER" id="PTHR47823:SF9">
    <property type="entry name" value="CHROMOSOME UNDETERMINED SCAFFOLD_10, WHOLE GENOME SHOTGUN SEQUENCE"/>
    <property type="match status" value="1"/>
</dbReference>
<feature type="region of interest" description="Disordered" evidence="9">
    <location>
        <begin position="1022"/>
        <end position="1047"/>
    </location>
</feature>
<dbReference type="InParanoid" id="A0A078A493"/>
<dbReference type="InterPro" id="IPR018490">
    <property type="entry name" value="cNMP-bd_dom_sf"/>
</dbReference>
<dbReference type="PANTHER" id="PTHR47823">
    <property type="entry name" value="ION_TRANS DOMAIN-CONTAINING PROTEIN"/>
    <property type="match status" value="1"/>
</dbReference>
<evidence type="ECO:0000256" key="4">
    <source>
        <dbReference type="ARBA" id="ARBA00022989"/>
    </source>
</evidence>
<keyword evidence="7" id="KW-0407">Ion channel</keyword>
<keyword evidence="8" id="KW-0175">Coiled coil</keyword>
<dbReference type="SUPFAM" id="SSF81324">
    <property type="entry name" value="Voltage-gated potassium channels"/>
    <property type="match status" value="1"/>
</dbReference>
<evidence type="ECO:0000313" key="13">
    <source>
        <dbReference type="Proteomes" id="UP000039865"/>
    </source>
</evidence>
<dbReference type="GO" id="GO:0016020">
    <property type="term" value="C:membrane"/>
    <property type="evidence" value="ECO:0007669"/>
    <property type="project" value="UniProtKB-SubCell"/>
</dbReference>
<feature type="transmembrane region" description="Helical" evidence="10">
    <location>
        <begin position="629"/>
        <end position="653"/>
    </location>
</feature>